<dbReference type="STRING" id="440168.SAMN04487974_102519"/>
<protein>
    <recommendedName>
        <fullName evidence="4">HdeA/HdeB family protein</fullName>
    </recommendedName>
</protein>
<keyword evidence="3" id="KW-1185">Reference proteome</keyword>
<evidence type="ECO:0000256" key="1">
    <source>
        <dbReference type="SAM" id="SignalP"/>
    </source>
</evidence>
<dbReference type="EMBL" id="FNCS01000002">
    <property type="protein sequence ID" value="SDG41973.1"/>
    <property type="molecule type" value="Genomic_DNA"/>
</dbReference>
<reference evidence="2 3" key="1">
    <citation type="submission" date="2016-10" db="EMBL/GenBank/DDBJ databases">
        <authorList>
            <person name="de Groot N.N."/>
        </authorList>
    </citation>
    <scope>NUCLEOTIDE SEQUENCE [LARGE SCALE GENOMIC DNA]</scope>
    <source>
        <strain evidence="2 3">CGMCC 1.10267</strain>
    </source>
</reference>
<keyword evidence="1" id="KW-0732">Signal</keyword>
<evidence type="ECO:0000313" key="3">
    <source>
        <dbReference type="Proteomes" id="UP000199495"/>
    </source>
</evidence>
<evidence type="ECO:0008006" key="4">
    <source>
        <dbReference type="Google" id="ProtNLM"/>
    </source>
</evidence>
<accession>A0A1G7U3E0</accession>
<name>A0A1G7U3E0_9HYPH</name>
<dbReference type="AlphaFoldDB" id="A0A1G7U3E0"/>
<dbReference type="Proteomes" id="UP000199495">
    <property type="component" value="Unassembled WGS sequence"/>
</dbReference>
<feature type="chain" id="PRO_5011649370" description="HdeA/HdeB family protein" evidence="1">
    <location>
        <begin position="22"/>
        <end position="76"/>
    </location>
</feature>
<dbReference type="RefSeq" id="WP_143009329.1">
    <property type="nucleotide sequence ID" value="NZ_FNCS01000002.1"/>
</dbReference>
<evidence type="ECO:0000313" key="2">
    <source>
        <dbReference type="EMBL" id="SDG41973.1"/>
    </source>
</evidence>
<sequence length="76" mass="8356">MKLVVSAAICVGLLASPSAYSGELECEAVAQQNPFEIVDQLHGCTYEDLHEIYPDLDDIILQALMYRIVESMKVPG</sequence>
<proteinExistence type="predicted"/>
<feature type="signal peptide" evidence="1">
    <location>
        <begin position="1"/>
        <end position="21"/>
    </location>
</feature>
<organism evidence="2 3">
    <name type="scientific">Pelagibacterium luteolum</name>
    <dbReference type="NCBI Taxonomy" id="440168"/>
    <lineage>
        <taxon>Bacteria</taxon>
        <taxon>Pseudomonadati</taxon>
        <taxon>Pseudomonadota</taxon>
        <taxon>Alphaproteobacteria</taxon>
        <taxon>Hyphomicrobiales</taxon>
        <taxon>Devosiaceae</taxon>
        <taxon>Pelagibacterium</taxon>
    </lineage>
</organism>
<gene>
    <name evidence="2" type="ORF">SAMN04487974_102519</name>
</gene>